<dbReference type="InterPro" id="IPR029052">
    <property type="entry name" value="Metallo-depent_PP-like"/>
</dbReference>
<reference evidence="1" key="1">
    <citation type="journal article" date="2015" name="Nature">
        <title>Complex archaea that bridge the gap between prokaryotes and eukaryotes.</title>
        <authorList>
            <person name="Spang A."/>
            <person name="Saw J.H."/>
            <person name="Jorgensen S.L."/>
            <person name="Zaremba-Niedzwiedzka K."/>
            <person name="Martijn J."/>
            <person name="Lind A.E."/>
            <person name="van Eijk R."/>
            <person name="Schleper C."/>
            <person name="Guy L."/>
            <person name="Ettema T.J."/>
        </authorList>
    </citation>
    <scope>NUCLEOTIDE SEQUENCE</scope>
</reference>
<comment type="caution">
    <text evidence="1">The sequence shown here is derived from an EMBL/GenBank/DDBJ whole genome shotgun (WGS) entry which is preliminary data.</text>
</comment>
<proteinExistence type="predicted"/>
<dbReference type="AlphaFoldDB" id="A0A0F9ETC2"/>
<dbReference type="SUPFAM" id="SSF56300">
    <property type="entry name" value="Metallo-dependent phosphatases"/>
    <property type="match status" value="1"/>
</dbReference>
<sequence>MYFITGDQHYGHGRIIKHCGRPYKDENEMDEDMIAKHNGVVGKDDIVINAGDFCWIKAYKSDTYEHGVYKSIRGNDAHSYISRLNGHQIFLRGDHDKWMLARGSHFGDIWSKMMDKERNEFLVVCHYAMHTWARSHYNSWHLYAHSHKELNLRGKRHCVSVDNTDFYPLSFDQVREIMVKKEDNPNFIKPEDRHVRR</sequence>
<evidence type="ECO:0000313" key="1">
    <source>
        <dbReference type="EMBL" id="KKL77244.1"/>
    </source>
</evidence>
<dbReference type="EMBL" id="LAZR01023810">
    <property type="protein sequence ID" value="KKL77244.1"/>
    <property type="molecule type" value="Genomic_DNA"/>
</dbReference>
<dbReference type="Gene3D" id="3.60.21.10">
    <property type="match status" value="1"/>
</dbReference>
<protein>
    <recommendedName>
        <fullName evidence="2">Calcineurin-like phosphoesterase domain-containing protein</fullName>
    </recommendedName>
</protein>
<organism evidence="1">
    <name type="scientific">marine sediment metagenome</name>
    <dbReference type="NCBI Taxonomy" id="412755"/>
    <lineage>
        <taxon>unclassified sequences</taxon>
        <taxon>metagenomes</taxon>
        <taxon>ecological metagenomes</taxon>
    </lineage>
</organism>
<name>A0A0F9ETC2_9ZZZZ</name>
<evidence type="ECO:0008006" key="2">
    <source>
        <dbReference type="Google" id="ProtNLM"/>
    </source>
</evidence>
<gene>
    <name evidence="1" type="ORF">LCGC14_2036860</name>
</gene>
<accession>A0A0F9ETC2</accession>